<name>A0ABP3KYH6_9ACTN</name>
<dbReference type="InterPro" id="IPR046222">
    <property type="entry name" value="DUF6255"/>
</dbReference>
<proteinExistence type="predicted"/>
<dbReference type="Pfam" id="PF19768">
    <property type="entry name" value="DUF6255"/>
    <property type="match status" value="1"/>
</dbReference>
<evidence type="ECO:0000313" key="2">
    <source>
        <dbReference type="Proteomes" id="UP001499895"/>
    </source>
</evidence>
<gene>
    <name evidence="1" type="ORF">GCM10009544_58220</name>
</gene>
<dbReference type="Proteomes" id="UP001499895">
    <property type="component" value="Unassembled WGS sequence"/>
</dbReference>
<evidence type="ECO:0000313" key="1">
    <source>
        <dbReference type="EMBL" id="GAA0489479.1"/>
    </source>
</evidence>
<organism evidence="1 2">
    <name type="scientific">Streptomyces stramineus</name>
    <dbReference type="NCBI Taxonomy" id="173861"/>
    <lineage>
        <taxon>Bacteria</taxon>
        <taxon>Bacillati</taxon>
        <taxon>Actinomycetota</taxon>
        <taxon>Actinomycetes</taxon>
        <taxon>Kitasatosporales</taxon>
        <taxon>Streptomycetaceae</taxon>
        <taxon>Streptomyces</taxon>
    </lineage>
</organism>
<dbReference type="RefSeq" id="WP_361279455.1">
    <property type="nucleotide sequence ID" value="NZ_BAAAHB010000111.1"/>
</dbReference>
<accession>A0ABP3KYH6</accession>
<reference evidence="2" key="1">
    <citation type="journal article" date="2019" name="Int. J. Syst. Evol. Microbiol.">
        <title>The Global Catalogue of Microorganisms (GCM) 10K type strain sequencing project: providing services to taxonomists for standard genome sequencing and annotation.</title>
        <authorList>
            <consortium name="The Broad Institute Genomics Platform"/>
            <consortium name="The Broad Institute Genome Sequencing Center for Infectious Disease"/>
            <person name="Wu L."/>
            <person name="Ma J."/>
        </authorList>
    </citation>
    <scope>NUCLEOTIDE SEQUENCE [LARGE SCALE GENOMIC DNA]</scope>
    <source>
        <strain evidence="2">JCM 10649</strain>
    </source>
</reference>
<keyword evidence="2" id="KW-1185">Reference proteome</keyword>
<comment type="caution">
    <text evidence="1">The sequence shown here is derived from an EMBL/GenBank/DDBJ whole genome shotgun (WGS) entry which is preliminary data.</text>
</comment>
<dbReference type="EMBL" id="BAAAHB010000111">
    <property type="protein sequence ID" value="GAA0489479.1"/>
    <property type="molecule type" value="Genomic_DNA"/>
</dbReference>
<protein>
    <submittedName>
        <fullName evidence="1">Uncharacterized protein</fullName>
    </submittedName>
</protein>
<sequence length="79" mass="8674">MVTATRVRHCTHRSGWTRTGRGEHRCDACGVRRFSDYGALRAPGLPHAVTPSGPARREADRRAALLVARAAAGGRRLRR</sequence>